<dbReference type="EMBL" id="UOGD01000093">
    <property type="protein sequence ID" value="VAX18149.1"/>
    <property type="molecule type" value="Genomic_DNA"/>
</dbReference>
<dbReference type="SUPFAM" id="SSF100950">
    <property type="entry name" value="NagB/RpiA/CoA transferase-like"/>
    <property type="match status" value="1"/>
</dbReference>
<protein>
    <submittedName>
        <fullName evidence="2">Transcriptional repressor of the fructose operon, DeoR family</fullName>
    </submittedName>
</protein>
<dbReference type="InterPro" id="IPR014036">
    <property type="entry name" value="DeoR-like_C"/>
</dbReference>
<dbReference type="Pfam" id="PF00455">
    <property type="entry name" value="DeoRC"/>
    <property type="match status" value="1"/>
</dbReference>
<accession>A0A3B1BJJ4</accession>
<proteinExistence type="predicted"/>
<dbReference type="AlphaFoldDB" id="A0A3B1BJJ4"/>
<name>A0A3B1BJJ4_9ZZZZ</name>
<sequence>MIDAADKVYLLCDSSKIEQNSLFRMAPLSEIDYLITDAEVDKDIIEKYNESGIEIIIAESEY</sequence>
<evidence type="ECO:0000259" key="1">
    <source>
        <dbReference type="Pfam" id="PF00455"/>
    </source>
</evidence>
<dbReference type="InterPro" id="IPR037171">
    <property type="entry name" value="NagB/RpiA_transferase-like"/>
</dbReference>
<organism evidence="2">
    <name type="scientific">hydrothermal vent metagenome</name>
    <dbReference type="NCBI Taxonomy" id="652676"/>
    <lineage>
        <taxon>unclassified sequences</taxon>
        <taxon>metagenomes</taxon>
        <taxon>ecological metagenomes</taxon>
    </lineage>
</organism>
<gene>
    <name evidence="2" type="ORF">MNBD_IGNAVI01-1951</name>
</gene>
<feature type="domain" description="DeoR-like transcriptional repressor C-terminal sensor" evidence="1">
    <location>
        <begin position="1"/>
        <end position="37"/>
    </location>
</feature>
<reference evidence="2" key="1">
    <citation type="submission" date="2018-06" db="EMBL/GenBank/DDBJ databases">
        <authorList>
            <person name="Zhirakovskaya E."/>
        </authorList>
    </citation>
    <scope>NUCLEOTIDE SEQUENCE</scope>
</reference>
<evidence type="ECO:0000313" key="2">
    <source>
        <dbReference type="EMBL" id="VAX18149.1"/>
    </source>
</evidence>